<dbReference type="Pfam" id="PF08246">
    <property type="entry name" value="Inhibitor_I29"/>
    <property type="match status" value="1"/>
</dbReference>
<dbReference type="FunFam" id="3.90.70.10:FF:000068">
    <property type="entry name" value="Cysteine protease 1"/>
    <property type="match status" value="1"/>
</dbReference>
<keyword evidence="3 9" id="KW-0732">Signal</keyword>
<dbReference type="PROSITE" id="PS00139">
    <property type="entry name" value="THIOL_PROTEASE_CYS"/>
    <property type="match status" value="1"/>
</dbReference>
<evidence type="ECO:0000313" key="13">
    <source>
        <dbReference type="EMBL" id="KAJ1694923.1"/>
    </source>
</evidence>
<dbReference type="InterPro" id="IPR013201">
    <property type="entry name" value="Prot_inhib_I29"/>
</dbReference>
<evidence type="ECO:0000256" key="9">
    <source>
        <dbReference type="SAM" id="SignalP"/>
    </source>
</evidence>
<dbReference type="SUPFAM" id="SSF57277">
    <property type="entry name" value="Granulin repeat"/>
    <property type="match status" value="1"/>
</dbReference>
<keyword evidence="14" id="KW-1185">Reference proteome</keyword>
<keyword evidence="6" id="KW-0865">Zymogen</keyword>
<dbReference type="AlphaFoldDB" id="A0A9Q0CJD3"/>
<dbReference type="InterPro" id="IPR039417">
    <property type="entry name" value="Peptidase_C1A_papain-like"/>
</dbReference>
<evidence type="ECO:0000256" key="7">
    <source>
        <dbReference type="ARBA" id="ARBA00023157"/>
    </source>
</evidence>
<dbReference type="InterPro" id="IPR025660">
    <property type="entry name" value="Pept_his_AS"/>
</dbReference>
<dbReference type="GO" id="GO:0008234">
    <property type="term" value="F:cysteine-type peptidase activity"/>
    <property type="evidence" value="ECO:0007669"/>
    <property type="project" value="UniProtKB-KW"/>
</dbReference>
<evidence type="ECO:0000256" key="1">
    <source>
        <dbReference type="ARBA" id="ARBA00008455"/>
    </source>
</evidence>
<dbReference type="SMART" id="SM00277">
    <property type="entry name" value="GRAN"/>
    <property type="match status" value="1"/>
</dbReference>
<dbReference type="SUPFAM" id="SSF54001">
    <property type="entry name" value="Cysteine proteinases"/>
    <property type="match status" value="1"/>
</dbReference>
<feature type="signal peptide" evidence="9">
    <location>
        <begin position="1"/>
        <end position="27"/>
    </location>
</feature>
<keyword evidence="8" id="KW-0325">Glycoprotein</keyword>
<dbReference type="OrthoDB" id="10253408at2759"/>
<dbReference type="InterPro" id="IPR000169">
    <property type="entry name" value="Pept_cys_AS"/>
</dbReference>
<feature type="domain" description="Granulins" evidence="10">
    <location>
        <begin position="388"/>
        <end position="445"/>
    </location>
</feature>
<protein>
    <recommendedName>
        <fullName evidence="15">Cysteine protease</fullName>
    </recommendedName>
</protein>
<evidence type="ECO:0000256" key="3">
    <source>
        <dbReference type="ARBA" id="ARBA00022729"/>
    </source>
</evidence>
<evidence type="ECO:0000259" key="12">
    <source>
        <dbReference type="SMART" id="SM00848"/>
    </source>
</evidence>
<feature type="chain" id="PRO_5040325278" description="Cysteine protease" evidence="9">
    <location>
        <begin position="28"/>
        <end position="479"/>
    </location>
</feature>
<dbReference type="InterPro" id="IPR037277">
    <property type="entry name" value="Granulin_sf"/>
</dbReference>
<dbReference type="FunFam" id="2.10.25.160:FF:000002">
    <property type="entry name" value="Cysteine protease 1"/>
    <property type="match status" value="1"/>
</dbReference>
<dbReference type="Pfam" id="PF00396">
    <property type="entry name" value="Granulin"/>
    <property type="match status" value="1"/>
</dbReference>
<dbReference type="InterPro" id="IPR013128">
    <property type="entry name" value="Peptidase_C1A"/>
</dbReference>
<dbReference type="InterPro" id="IPR000118">
    <property type="entry name" value="Granulin"/>
</dbReference>
<comment type="caution">
    <text evidence="13">The sequence shown here is derived from an EMBL/GenBank/DDBJ whole genome shotgun (WGS) entry which is preliminary data.</text>
</comment>
<dbReference type="Proteomes" id="UP001151287">
    <property type="component" value="Unassembled WGS sequence"/>
</dbReference>
<evidence type="ECO:0000256" key="4">
    <source>
        <dbReference type="ARBA" id="ARBA00022801"/>
    </source>
</evidence>
<dbReference type="InterPro" id="IPR038765">
    <property type="entry name" value="Papain-like_cys_pep_sf"/>
</dbReference>
<dbReference type="SMART" id="SM00848">
    <property type="entry name" value="Inhibitor_I29"/>
    <property type="match status" value="1"/>
</dbReference>
<dbReference type="PRINTS" id="PR00705">
    <property type="entry name" value="PAPAIN"/>
</dbReference>
<dbReference type="SMART" id="SM00645">
    <property type="entry name" value="Pept_C1"/>
    <property type="match status" value="1"/>
</dbReference>
<sequence length="479" mass="52487">MKSQTLAMSPLLFLLAISLSLLPHSHSLSDEFSIINYDQTHDPLNQNPTLRGESELRKLYDLWLLRHQRSYNALGEKERRFSIFKDNLMFIDAHNSKPNQSYRLGPNRFADMTNEEFRRHLGLRSGAIERRSRGNGNATGGFENVDDGALPDSIDWRDHGAVAPVKDQGSCGSCWAFSTVAAVEGINQIVTGELMSLSEQELIECDSTSNQGCNGGLMDDAFDFIIKNGGIDTEKDYPYLARDGKCDILRKNSRVVSIDGYKDVPQNDEKALKNAVAHQPVSVAIEAGGREFQLYTSGVFTGHCGTNLDHGVVAVGYGTDNGVDYWIVRNSWGSSWGENGYIRMQRNIRSAAGKCGIASMASYPIKKGGNPPPTPGPAPPSPSEPVKCSRFTTCPAGSTCCCMAQWGRRCLGWGCCPMESAVCCADHNSCCPSDHPVCNVKENTCLVSKGNPLGIKAFPRIPAKHHFPITRSERSIEVE</sequence>
<comment type="similarity">
    <text evidence="1">Belongs to the peptidase C1 family.</text>
</comment>
<dbReference type="GO" id="GO:0006508">
    <property type="term" value="P:proteolysis"/>
    <property type="evidence" value="ECO:0007669"/>
    <property type="project" value="UniProtKB-KW"/>
</dbReference>
<dbReference type="PROSITE" id="PS00640">
    <property type="entry name" value="THIOL_PROTEASE_ASN"/>
    <property type="match status" value="1"/>
</dbReference>
<gene>
    <name evidence="13" type="ORF">LUZ63_011621</name>
</gene>
<dbReference type="Gene3D" id="2.10.25.160">
    <property type="entry name" value="Granulin"/>
    <property type="match status" value="1"/>
</dbReference>
<keyword evidence="2" id="KW-0645">Protease</keyword>
<feature type="domain" description="Peptidase C1A papain C-terminal" evidence="11">
    <location>
        <begin position="150"/>
        <end position="365"/>
    </location>
</feature>
<dbReference type="InterPro" id="IPR000668">
    <property type="entry name" value="Peptidase_C1A_C"/>
</dbReference>
<dbReference type="Gene3D" id="3.90.70.10">
    <property type="entry name" value="Cysteine proteinases"/>
    <property type="match status" value="1"/>
</dbReference>
<accession>A0A9Q0CJD3</accession>
<dbReference type="EMBL" id="JAMQYH010000003">
    <property type="protein sequence ID" value="KAJ1694923.1"/>
    <property type="molecule type" value="Genomic_DNA"/>
</dbReference>
<keyword evidence="5" id="KW-0788">Thiol protease</keyword>
<dbReference type="PANTHER" id="PTHR12411">
    <property type="entry name" value="CYSTEINE PROTEASE FAMILY C1-RELATED"/>
    <property type="match status" value="1"/>
</dbReference>
<evidence type="ECO:0008006" key="15">
    <source>
        <dbReference type="Google" id="ProtNLM"/>
    </source>
</evidence>
<reference evidence="13" key="1">
    <citation type="journal article" date="2022" name="Cell">
        <title>Repeat-based holocentromeres influence genome architecture and karyotype evolution.</title>
        <authorList>
            <person name="Hofstatter P.G."/>
            <person name="Thangavel G."/>
            <person name="Lux T."/>
            <person name="Neumann P."/>
            <person name="Vondrak T."/>
            <person name="Novak P."/>
            <person name="Zhang M."/>
            <person name="Costa L."/>
            <person name="Castellani M."/>
            <person name="Scott A."/>
            <person name="Toegelov H."/>
            <person name="Fuchs J."/>
            <person name="Mata-Sucre Y."/>
            <person name="Dias Y."/>
            <person name="Vanzela A.L.L."/>
            <person name="Huettel B."/>
            <person name="Almeida C.C.S."/>
            <person name="Simkova H."/>
            <person name="Souza G."/>
            <person name="Pedrosa-Harand A."/>
            <person name="Macas J."/>
            <person name="Mayer K.F.X."/>
            <person name="Houben A."/>
            <person name="Marques A."/>
        </authorList>
    </citation>
    <scope>NUCLEOTIDE SEQUENCE</scope>
    <source>
        <strain evidence="13">RhyBre1mFocal</strain>
    </source>
</reference>
<evidence type="ECO:0000313" key="14">
    <source>
        <dbReference type="Proteomes" id="UP001151287"/>
    </source>
</evidence>
<organism evidence="13 14">
    <name type="scientific">Rhynchospora breviuscula</name>
    <dbReference type="NCBI Taxonomy" id="2022672"/>
    <lineage>
        <taxon>Eukaryota</taxon>
        <taxon>Viridiplantae</taxon>
        <taxon>Streptophyta</taxon>
        <taxon>Embryophyta</taxon>
        <taxon>Tracheophyta</taxon>
        <taxon>Spermatophyta</taxon>
        <taxon>Magnoliopsida</taxon>
        <taxon>Liliopsida</taxon>
        <taxon>Poales</taxon>
        <taxon>Cyperaceae</taxon>
        <taxon>Cyperoideae</taxon>
        <taxon>Rhynchosporeae</taxon>
        <taxon>Rhynchospora</taxon>
    </lineage>
</organism>
<dbReference type="InterPro" id="IPR025661">
    <property type="entry name" value="Pept_asp_AS"/>
</dbReference>
<feature type="domain" description="Cathepsin propeptide inhibitor" evidence="12">
    <location>
        <begin position="60"/>
        <end position="117"/>
    </location>
</feature>
<evidence type="ECO:0000256" key="6">
    <source>
        <dbReference type="ARBA" id="ARBA00023145"/>
    </source>
</evidence>
<dbReference type="PROSITE" id="PS00639">
    <property type="entry name" value="THIOL_PROTEASE_HIS"/>
    <property type="match status" value="1"/>
</dbReference>
<evidence type="ECO:0000259" key="10">
    <source>
        <dbReference type="SMART" id="SM00277"/>
    </source>
</evidence>
<name>A0A9Q0CJD3_9POAL</name>
<dbReference type="CDD" id="cd02248">
    <property type="entry name" value="Peptidase_C1A"/>
    <property type="match status" value="1"/>
</dbReference>
<evidence type="ECO:0000256" key="5">
    <source>
        <dbReference type="ARBA" id="ARBA00022807"/>
    </source>
</evidence>
<evidence type="ECO:0000256" key="2">
    <source>
        <dbReference type="ARBA" id="ARBA00022670"/>
    </source>
</evidence>
<evidence type="ECO:0000256" key="8">
    <source>
        <dbReference type="ARBA" id="ARBA00023180"/>
    </source>
</evidence>
<keyword evidence="7" id="KW-1015">Disulfide bond</keyword>
<dbReference type="Pfam" id="PF00112">
    <property type="entry name" value="Peptidase_C1"/>
    <property type="match status" value="1"/>
</dbReference>
<proteinExistence type="inferred from homology"/>
<keyword evidence="4" id="KW-0378">Hydrolase</keyword>
<evidence type="ECO:0000259" key="11">
    <source>
        <dbReference type="SMART" id="SM00645"/>
    </source>
</evidence>